<dbReference type="PIRSF" id="PIRSF033091">
    <property type="entry name" value="Pesterase_YhaO"/>
    <property type="match status" value="1"/>
</dbReference>
<dbReference type="Proteomes" id="UP000286773">
    <property type="component" value="Unassembled WGS sequence"/>
</dbReference>
<evidence type="ECO:0000256" key="1">
    <source>
        <dbReference type="ARBA" id="ARBA00022801"/>
    </source>
</evidence>
<evidence type="ECO:0000313" key="4">
    <source>
        <dbReference type="Proteomes" id="UP000286773"/>
    </source>
</evidence>
<feature type="domain" description="Calcineurin-like phosphoesterase" evidence="2">
    <location>
        <begin position="4"/>
        <end position="201"/>
    </location>
</feature>
<dbReference type="SUPFAM" id="SSF56300">
    <property type="entry name" value="Metallo-dependent phosphatases"/>
    <property type="match status" value="1"/>
</dbReference>
<dbReference type="CDD" id="cd00840">
    <property type="entry name" value="MPP_Mre11_N"/>
    <property type="match status" value="1"/>
</dbReference>
<dbReference type="PANTHER" id="PTHR30337">
    <property type="entry name" value="COMPONENT OF ATP-DEPENDENT DSDNA EXONUCLEASE"/>
    <property type="match status" value="1"/>
</dbReference>
<proteinExistence type="predicted"/>
<protein>
    <recommendedName>
        <fullName evidence="2">Calcineurin-like phosphoesterase domain-containing protein</fullName>
    </recommendedName>
</protein>
<sequence length="407" mass="46185">MTRMKFIHTADLHLDRPFSHVYGLPEQFHETLNRLNHQMVSRIVDCCLHEQCDFLLIAGDTFHQSLSSIHVQTFFLEQLTRLKEAGIPVVLSFGNHDYYTADRYWFDWPDNVLLFDSAEVTTKRLTTRSGETVAISGFSYDERWLAEGKLAQFPPRVSGADYHIGFYHGEQSDEQPYAPFAIREMQSKGYDYWGLGHIHQPQVLSDAPPIVYPGTPQGRTRKESAAKGVLVVDITPERTVFDWQDVALTGWLEVPVDTSSAESKNDVLLAIIDSCLARLSEGKVMFVTATLQGLKQEWLATILAEKKGLLAFLKQEIFSESRQQVVLVALETEAPEEELLLTGITQEVIDELSRGYATQEVYQQLTKDLMQQPLLAANLQIDRRLVTESLAQAVQLLREKIADKKEV</sequence>
<accession>A0A430AUT7</accession>
<dbReference type="InterPro" id="IPR050535">
    <property type="entry name" value="DNA_Repair-Maintenance_Comp"/>
</dbReference>
<dbReference type="Pfam" id="PF00149">
    <property type="entry name" value="Metallophos"/>
    <property type="match status" value="1"/>
</dbReference>
<reference evidence="3 4" key="1">
    <citation type="submission" date="2017-05" db="EMBL/GenBank/DDBJ databases">
        <title>Vagococcus spp. assemblies.</title>
        <authorList>
            <person name="Gulvik C.A."/>
        </authorList>
    </citation>
    <scope>NUCLEOTIDE SEQUENCE [LARGE SCALE GENOMIC DNA]</scope>
    <source>
        <strain evidence="3 4">LMG 24798</strain>
    </source>
</reference>
<gene>
    <name evidence="3" type="ORF">CBF27_07625</name>
</gene>
<keyword evidence="1" id="KW-0378">Hydrolase</keyword>
<evidence type="ECO:0000313" key="3">
    <source>
        <dbReference type="EMBL" id="RSU11819.1"/>
    </source>
</evidence>
<dbReference type="InterPro" id="IPR041796">
    <property type="entry name" value="Mre11_N"/>
</dbReference>
<organism evidence="3 4">
    <name type="scientific">Vagococcus acidifermentans</name>
    <dbReference type="NCBI Taxonomy" id="564710"/>
    <lineage>
        <taxon>Bacteria</taxon>
        <taxon>Bacillati</taxon>
        <taxon>Bacillota</taxon>
        <taxon>Bacilli</taxon>
        <taxon>Lactobacillales</taxon>
        <taxon>Enterococcaceae</taxon>
        <taxon>Vagococcus</taxon>
    </lineage>
</organism>
<keyword evidence="4" id="KW-1185">Reference proteome</keyword>
<dbReference type="OrthoDB" id="9773856at2"/>
<dbReference type="PANTHER" id="PTHR30337:SF7">
    <property type="entry name" value="PHOSPHOESTERASE"/>
    <property type="match status" value="1"/>
</dbReference>
<name>A0A430AUT7_9ENTE</name>
<dbReference type="InterPro" id="IPR004843">
    <property type="entry name" value="Calcineurin-like_PHP"/>
</dbReference>
<dbReference type="EMBL" id="NGKC01000007">
    <property type="protein sequence ID" value="RSU11819.1"/>
    <property type="molecule type" value="Genomic_DNA"/>
</dbReference>
<evidence type="ECO:0000259" key="2">
    <source>
        <dbReference type="Pfam" id="PF00149"/>
    </source>
</evidence>
<dbReference type="GO" id="GO:0016787">
    <property type="term" value="F:hydrolase activity"/>
    <property type="evidence" value="ECO:0007669"/>
    <property type="project" value="UniProtKB-KW"/>
</dbReference>
<comment type="caution">
    <text evidence="3">The sequence shown here is derived from an EMBL/GenBank/DDBJ whole genome shotgun (WGS) entry which is preliminary data.</text>
</comment>
<dbReference type="Gene3D" id="3.60.21.10">
    <property type="match status" value="1"/>
</dbReference>
<dbReference type="AlphaFoldDB" id="A0A430AUT7"/>
<dbReference type="InterPro" id="IPR014576">
    <property type="entry name" value="Pesterase_YhaO"/>
</dbReference>
<dbReference type="InterPro" id="IPR029052">
    <property type="entry name" value="Metallo-depent_PP-like"/>
</dbReference>